<dbReference type="EMBL" id="FOMW01000005">
    <property type="protein sequence ID" value="SFE16633.1"/>
    <property type="molecule type" value="Genomic_DNA"/>
</dbReference>
<dbReference type="AlphaFoldDB" id="A0A1I1YEU3"/>
<name>A0A1I1YEU3_9RHOB</name>
<dbReference type="STRING" id="74348.SAMN04488523_105195"/>
<accession>A0A1I1YEU3</accession>
<evidence type="ECO:0008006" key="3">
    <source>
        <dbReference type="Google" id="ProtNLM"/>
    </source>
</evidence>
<dbReference type="Proteomes" id="UP000198977">
    <property type="component" value="Unassembled WGS sequence"/>
</dbReference>
<reference evidence="2" key="1">
    <citation type="submission" date="2016-10" db="EMBL/GenBank/DDBJ databases">
        <authorList>
            <person name="Varghese N."/>
            <person name="Submissions S."/>
        </authorList>
    </citation>
    <scope>NUCLEOTIDE SEQUENCE [LARGE SCALE GENOMIC DNA]</scope>
    <source>
        <strain evidence="2">DSM 11443</strain>
    </source>
</reference>
<sequence length="313" mass="35284">MSACRGLDSVGQMANHQTVRFYLEPPLRESAAAGAHNFIGLIAKVCAAAGLVPQYCDLADAGLANGGYALTHMKPPERPNGLVFRRVYQYPFWQIDQTAARWDWDTAQAKFDPSQIDLAEAARFFAFWQKRLYGAAPKVTKQAGYIYVPLQGRLSEHRSFQSCSPLQMLEHCLAHEPLRQVIATLHPNEHYSAAELAALEHLERQHARLTVTVGDMVQHLQNCDYVVTQNSSAAFGGFFFQKPALLFAKIDFHHIAVRADMADLAESFAQVTRNTPDYAQYIWWFWQDQSINAGRTDAEAKIAARLRRFGWPI</sequence>
<evidence type="ECO:0000313" key="1">
    <source>
        <dbReference type="EMBL" id="SFE16633.1"/>
    </source>
</evidence>
<organism evidence="1 2">
    <name type="scientific">Sulfitobacter brevis</name>
    <dbReference type="NCBI Taxonomy" id="74348"/>
    <lineage>
        <taxon>Bacteria</taxon>
        <taxon>Pseudomonadati</taxon>
        <taxon>Pseudomonadota</taxon>
        <taxon>Alphaproteobacteria</taxon>
        <taxon>Rhodobacterales</taxon>
        <taxon>Roseobacteraceae</taxon>
        <taxon>Sulfitobacter</taxon>
    </lineage>
</organism>
<gene>
    <name evidence="1" type="ORF">SAMN04488523_105195</name>
</gene>
<evidence type="ECO:0000313" key="2">
    <source>
        <dbReference type="Proteomes" id="UP000198977"/>
    </source>
</evidence>
<proteinExistence type="predicted"/>
<protein>
    <recommendedName>
        <fullName evidence="3">Capsular polysaccharide biosynthesis protein</fullName>
    </recommendedName>
</protein>
<keyword evidence="2" id="KW-1185">Reference proteome</keyword>